<dbReference type="RefSeq" id="WP_192527019.1">
    <property type="nucleotide sequence ID" value="NZ_RRZC01000004.1"/>
</dbReference>
<dbReference type="SUPFAM" id="SSF101967">
    <property type="entry name" value="Adhesin YadA, collagen-binding domain"/>
    <property type="match status" value="1"/>
</dbReference>
<keyword evidence="3" id="KW-1185">Reference proteome</keyword>
<dbReference type="InterPro" id="IPR008640">
    <property type="entry name" value="Adhesin_Head_dom"/>
</dbReference>
<dbReference type="InterPro" id="IPR011049">
    <property type="entry name" value="Serralysin-like_metalloprot_C"/>
</dbReference>
<reference evidence="2 3" key="1">
    <citation type="submission" date="2020-07" db="EMBL/GenBank/DDBJ databases">
        <title>Halophilic bacteria isolated from french cheeses.</title>
        <authorList>
            <person name="Kothe C.I."/>
            <person name="Farah-Kraiem B."/>
            <person name="Renault P."/>
            <person name="Dridi B."/>
        </authorList>
    </citation>
    <scope>NUCLEOTIDE SEQUENCE [LARGE SCALE GENOMIC DNA]</scope>
    <source>
        <strain evidence="2 3">FME16</strain>
    </source>
</reference>
<feature type="domain" description="Trimeric autotransporter adhesin YadA-like head" evidence="1">
    <location>
        <begin position="165"/>
        <end position="188"/>
    </location>
</feature>
<name>A0ABR9F989_9GAMM</name>
<evidence type="ECO:0000259" key="1">
    <source>
        <dbReference type="Pfam" id="PF05658"/>
    </source>
</evidence>
<organism evidence="2 3">
    <name type="scientific">Halomonas citrativorans</name>
    <dbReference type="NCBI Taxonomy" id="2742612"/>
    <lineage>
        <taxon>Bacteria</taxon>
        <taxon>Pseudomonadati</taxon>
        <taxon>Pseudomonadota</taxon>
        <taxon>Gammaproteobacteria</taxon>
        <taxon>Oceanospirillales</taxon>
        <taxon>Halomonadaceae</taxon>
        <taxon>Halomonas</taxon>
    </lineage>
</organism>
<comment type="caution">
    <text evidence="2">The sequence shown here is derived from an EMBL/GenBank/DDBJ whole genome shotgun (WGS) entry which is preliminary data.</text>
</comment>
<feature type="domain" description="Trimeric autotransporter adhesin YadA-like head" evidence="1">
    <location>
        <begin position="236"/>
        <end position="258"/>
    </location>
</feature>
<evidence type="ECO:0000313" key="3">
    <source>
        <dbReference type="Proteomes" id="UP000754821"/>
    </source>
</evidence>
<dbReference type="Pfam" id="PF05658">
    <property type="entry name" value="YadA_head"/>
    <property type="match status" value="4"/>
</dbReference>
<protein>
    <recommendedName>
        <fullName evidence="1">Trimeric autotransporter adhesin YadA-like head domain-containing protein</fullName>
    </recommendedName>
</protein>
<dbReference type="EMBL" id="RRZC01000004">
    <property type="protein sequence ID" value="MBE0403060.1"/>
    <property type="molecule type" value="Genomic_DNA"/>
</dbReference>
<accession>A0ABR9F989</accession>
<dbReference type="CDD" id="cd12820">
    <property type="entry name" value="LbR_YadA-like"/>
    <property type="match status" value="1"/>
</dbReference>
<dbReference type="Gene3D" id="2.150.10.10">
    <property type="entry name" value="Serralysin-like metalloprotease, C-terminal"/>
    <property type="match status" value="1"/>
</dbReference>
<proteinExistence type="predicted"/>
<feature type="domain" description="Trimeric autotransporter adhesin YadA-like head" evidence="1">
    <location>
        <begin position="124"/>
        <end position="150"/>
    </location>
</feature>
<feature type="domain" description="Trimeric autotransporter adhesin YadA-like head" evidence="1">
    <location>
        <begin position="204"/>
        <end position="229"/>
    </location>
</feature>
<evidence type="ECO:0000313" key="2">
    <source>
        <dbReference type="EMBL" id="MBE0403060.1"/>
    </source>
</evidence>
<sequence length="416" mass="42296">MRFGFLNNFAGQWGAPLNDTATELELSEGADLLEAALSSADAVALTLFATDAQGNETRREIVYATAVAEGVVTVQRAQEGTESQAFSPGDGVEARLTAGMLNAVLDSGFDDDGATVRLGEGAIASGASAISIGASSLAQAPGSVAIGSDSVTRRGANEWGLADFGEYSTAVGAFTSAGGMYATAVGAFTSAEGVYAFAAGAASANADYTVAIGRRSNTNADYTVAIGYETSANSMGATALGNYAEAKVAGSVAIGVNAVARVRGGLRLTAVPYLPKDSTGAPRFVAEDYPQQPDVAYRTASPIVIQCDALDLTDEAAVASLKLPSNTLFLPDAFDVVIVDADGANGAPEIQIGPDDASPADYLPVTPLTTTVLGGRETFAPLVMDGITALHVSVVTAGTGWAYKAKVVVRGYVMEI</sequence>
<dbReference type="Proteomes" id="UP000754821">
    <property type="component" value="Unassembled WGS sequence"/>
</dbReference>
<gene>
    <name evidence="2" type="ORF">EI163_05740</name>
</gene>